<reference evidence="2 3" key="1">
    <citation type="submission" date="2020-02" db="EMBL/GenBank/DDBJ databases">
        <title>Paenibacillus sp. nov., isolated from rhizosphere soil of tomato.</title>
        <authorList>
            <person name="Weon H.-Y."/>
            <person name="Lee S.A."/>
        </authorList>
    </citation>
    <scope>NUCLEOTIDE SEQUENCE [LARGE SCALE GENOMIC DNA]</scope>
    <source>
        <strain evidence="2 3">14171R-81</strain>
    </source>
</reference>
<name>A0A6C0NTZ1_9BACL</name>
<dbReference type="SUPFAM" id="SSF56112">
    <property type="entry name" value="Protein kinase-like (PK-like)"/>
    <property type="match status" value="1"/>
</dbReference>
<protein>
    <submittedName>
        <fullName evidence="2">Phosphotransferase</fullName>
    </submittedName>
</protein>
<dbReference type="PROSITE" id="PS00018">
    <property type="entry name" value="EF_HAND_1"/>
    <property type="match status" value="1"/>
</dbReference>
<proteinExistence type="predicted"/>
<evidence type="ECO:0000313" key="2">
    <source>
        <dbReference type="EMBL" id="QHW29645.1"/>
    </source>
</evidence>
<dbReference type="InterPro" id="IPR018247">
    <property type="entry name" value="EF_Hand_1_Ca_BS"/>
</dbReference>
<dbReference type="PANTHER" id="PTHR21310:SF15">
    <property type="entry name" value="AMINOGLYCOSIDE PHOSPHOTRANSFERASE DOMAIN-CONTAINING PROTEIN"/>
    <property type="match status" value="1"/>
</dbReference>
<dbReference type="GO" id="GO:0016740">
    <property type="term" value="F:transferase activity"/>
    <property type="evidence" value="ECO:0007669"/>
    <property type="project" value="UniProtKB-KW"/>
</dbReference>
<gene>
    <name evidence="2" type="ORF">GZH47_01535</name>
</gene>
<dbReference type="EMBL" id="CP048286">
    <property type="protein sequence ID" value="QHW29645.1"/>
    <property type="molecule type" value="Genomic_DNA"/>
</dbReference>
<dbReference type="RefSeq" id="WP_162638215.1">
    <property type="nucleotide sequence ID" value="NZ_CP048286.1"/>
</dbReference>
<keyword evidence="2" id="KW-0808">Transferase</keyword>
<feature type="domain" description="Aminoglycoside phosphotransferase" evidence="1">
    <location>
        <begin position="28"/>
        <end position="238"/>
    </location>
</feature>
<dbReference type="PANTHER" id="PTHR21310">
    <property type="entry name" value="AMINOGLYCOSIDE PHOSPHOTRANSFERASE-RELATED-RELATED"/>
    <property type="match status" value="1"/>
</dbReference>
<keyword evidence="3" id="KW-1185">Reference proteome</keyword>
<dbReference type="KEGG" id="prz:GZH47_01535"/>
<dbReference type="Pfam" id="PF01636">
    <property type="entry name" value="APH"/>
    <property type="match status" value="1"/>
</dbReference>
<evidence type="ECO:0000259" key="1">
    <source>
        <dbReference type="Pfam" id="PF01636"/>
    </source>
</evidence>
<dbReference type="Proteomes" id="UP000479114">
    <property type="component" value="Chromosome"/>
</dbReference>
<accession>A0A6C0NTZ1</accession>
<evidence type="ECO:0000313" key="3">
    <source>
        <dbReference type="Proteomes" id="UP000479114"/>
    </source>
</evidence>
<sequence length="296" mass="34158">MNLENLQFLFKDPIIQQSELSPGYEDHASDVWLVQTENEEVVVRTTKMVERPNNDFWHGCNKLFGVDPRNVHEMEYINNTLREFSLLPVPRVIRKGSRDDKQYIVVEKLDGVVCRSFVDQPETLVESLGRGIASIHAFKSDFVGTASGSFRSSIQNFHHALSDTMSEIVGLFYKDDIQAQQLLPQMIAILKDIPAPTHASFILVDMDASQFITNREVITGLVDTEVYVLGPRELDFIGLEYIMNKDSADVFKNAYQKQLSLPDLELCRIPYRFFYRLLRVQGRVDWEKWLNYPALF</sequence>
<dbReference type="InterPro" id="IPR002575">
    <property type="entry name" value="Aminoglycoside_PTrfase"/>
</dbReference>
<dbReference type="AlphaFoldDB" id="A0A6C0NTZ1"/>
<dbReference type="InterPro" id="IPR051678">
    <property type="entry name" value="AGP_Transferase"/>
</dbReference>
<organism evidence="2 3">
    <name type="scientific">Paenibacillus rhizovicinus</name>
    <dbReference type="NCBI Taxonomy" id="2704463"/>
    <lineage>
        <taxon>Bacteria</taxon>
        <taxon>Bacillati</taxon>
        <taxon>Bacillota</taxon>
        <taxon>Bacilli</taxon>
        <taxon>Bacillales</taxon>
        <taxon>Paenibacillaceae</taxon>
        <taxon>Paenibacillus</taxon>
    </lineage>
</organism>
<dbReference type="InterPro" id="IPR011009">
    <property type="entry name" value="Kinase-like_dom_sf"/>
</dbReference>